<gene>
    <name evidence="1" type="ORF">H671_2g5921</name>
</gene>
<evidence type="ECO:0000313" key="2">
    <source>
        <dbReference type="Proteomes" id="UP000030759"/>
    </source>
</evidence>
<accession>A0A061IEK6</accession>
<protein>
    <submittedName>
        <fullName evidence="1">Uncharacterized protein</fullName>
    </submittedName>
</protein>
<reference evidence="2" key="1">
    <citation type="journal article" date="2013" name="Nat. Biotechnol.">
        <title>Chinese hamster genome sequenced from sorted chromosomes.</title>
        <authorList>
            <person name="Brinkrolf K."/>
            <person name="Rupp O."/>
            <person name="Laux H."/>
            <person name="Kollin F."/>
            <person name="Ernst W."/>
            <person name="Linke B."/>
            <person name="Kofler R."/>
            <person name="Romand S."/>
            <person name="Hesse F."/>
            <person name="Budach W.E."/>
            <person name="Galosy S."/>
            <person name="Muller D."/>
            <person name="Noll T."/>
            <person name="Wienberg J."/>
            <person name="Jostock T."/>
            <person name="Leonard M."/>
            <person name="Grillari J."/>
            <person name="Tauch A."/>
            <person name="Goesmann A."/>
            <person name="Helk B."/>
            <person name="Mott J.E."/>
            <person name="Puhler A."/>
            <person name="Borth N."/>
        </authorList>
    </citation>
    <scope>NUCLEOTIDE SEQUENCE [LARGE SCALE GENOMIC DNA]</scope>
    <source>
        <strain evidence="2">17A/GY</strain>
    </source>
</reference>
<dbReference type="AlphaFoldDB" id="A0A061IEK6"/>
<proteinExistence type="predicted"/>
<evidence type="ECO:0000313" key="1">
    <source>
        <dbReference type="EMBL" id="ERE84499.1"/>
    </source>
</evidence>
<organism evidence="1 2">
    <name type="scientific">Cricetulus griseus</name>
    <name type="common">Chinese hamster</name>
    <name type="synonym">Cricetulus barabensis griseus</name>
    <dbReference type="NCBI Taxonomy" id="10029"/>
    <lineage>
        <taxon>Eukaryota</taxon>
        <taxon>Metazoa</taxon>
        <taxon>Chordata</taxon>
        <taxon>Craniata</taxon>
        <taxon>Vertebrata</taxon>
        <taxon>Euteleostomi</taxon>
        <taxon>Mammalia</taxon>
        <taxon>Eutheria</taxon>
        <taxon>Euarchontoglires</taxon>
        <taxon>Glires</taxon>
        <taxon>Rodentia</taxon>
        <taxon>Myomorpha</taxon>
        <taxon>Muroidea</taxon>
        <taxon>Cricetidae</taxon>
        <taxon>Cricetinae</taxon>
        <taxon>Cricetulus</taxon>
    </lineage>
</organism>
<name>A0A061IEK6_CRIGR</name>
<dbReference type="Proteomes" id="UP000030759">
    <property type="component" value="Unassembled WGS sequence"/>
</dbReference>
<sequence length="86" mass="10429">MEKSQPIDLLLLSYCSSKNFKYNIEEFVYKVDYIDGFSYVVPSLHPWYETYFSMMDDFSDVSLDWICYYFIEYFCINVHEGCWSES</sequence>
<dbReference type="EMBL" id="KE667920">
    <property type="protein sequence ID" value="ERE84499.1"/>
    <property type="molecule type" value="Genomic_DNA"/>
</dbReference>